<dbReference type="GO" id="GO:0005507">
    <property type="term" value="F:copper ion binding"/>
    <property type="evidence" value="ECO:0007669"/>
    <property type="project" value="TreeGrafter"/>
</dbReference>
<evidence type="ECO:0000256" key="2">
    <source>
        <dbReference type="HAMAP-Rule" id="MF_00795"/>
    </source>
</evidence>
<dbReference type="Proteomes" id="UP000753961">
    <property type="component" value="Unassembled WGS sequence"/>
</dbReference>
<keyword evidence="2" id="KW-0963">Cytoplasm</keyword>
<dbReference type="FunFam" id="3.20.20.380:FF:000001">
    <property type="entry name" value="Copper homeostasis protein CutC"/>
    <property type="match status" value="1"/>
</dbReference>
<dbReference type="EMBL" id="JAHVHU010000013">
    <property type="protein sequence ID" value="MBY5959246.1"/>
    <property type="molecule type" value="Genomic_DNA"/>
</dbReference>
<accession>A0A953LC76</accession>
<comment type="subcellular location">
    <subcellularLocation>
        <location evidence="2">Cytoplasm</location>
    </subcellularLocation>
</comment>
<name>A0A953LC76_9BACT</name>
<evidence type="ECO:0000313" key="3">
    <source>
        <dbReference type="EMBL" id="MBY5959246.1"/>
    </source>
</evidence>
<dbReference type="HAMAP" id="MF_00795">
    <property type="entry name" value="CutC"/>
    <property type="match status" value="1"/>
</dbReference>
<dbReference type="PANTHER" id="PTHR12598">
    <property type="entry name" value="COPPER HOMEOSTASIS PROTEIN CUTC"/>
    <property type="match status" value="1"/>
</dbReference>
<dbReference type="Pfam" id="PF03932">
    <property type="entry name" value="CutC"/>
    <property type="match status" value="1"/>
</dbReference>
<dbReference type="SUPFAM" id="SSF110395">
    <property type="entry name" value="CutC-like"/>
    <property type="match status" value="1"/>
</dbReference>
<dbReference type="InterPro" id="IPR005627">
    <property type="entry name" value="CutC-like"/>
</dbReference>
<organism evidence="3 4">
    <name type="scientific">Membranihabitans marinus</name>
    <dbReference type="NCBI Taxonomy" id="1227546"/>
    <lineage>
        <taxon>Bacteria</taxon>
        <taxon>Pseudomonadati</taxon>
        <taxon>Bacteroidota</taxon>
        <taxon>Saprospiria</taxon>
        <taxon>Saprospirales</taxon>
        <taxon>Saprospiraceae</taxon>
        <taxon>Membranihabitans</taxon>
    </lineage>
</organism>
<dbReference type="GO" id="GO:0005737">
    <property type="term" value="C:cytoplasm"/>
    <property type="evidence" value="ECO:0007669"/>
    <property type="project" value="UniProtKB-SubCell"/>
</dbReference>
<dbReference type="InterPro" id="IPR036822">
    <property type="entry name" value="CutC-like_dom_sf"/>
</dbReference>
<protein>
    <recommendedName>
        <fullName evidence="2">PF03932 family protein CutC</fullName>
    </recommendedName>
</protein>
<reference evidence="3" key="1">
    <citation type="submission" date="2021-06" db="EMBL/GenBank/DDBJ databases">
        <title>44 bacteria genomes isolated from Dapeng, Shenzhen.</title>
        <authorList>
            <person name="Zheng W."/>
            <person name="Yu S."/>
            <person name="Huang Y."/>
        </authorList>
    </citation>
    <scope>NUCLEOTIDE SEQUENCE</scope>
    <source>
        <strain evidence="3">DP5N28-2</strain>
    </source>
</reference>
<gene>
    <name evidence="2" type="primary">cutC</name>
    <name evidence="3" type="ORF">KUV50_13925</name>
</gene>
<dbReference type="RefSeq" id="WP_222580784.1">
    <property type="nucleotide sequence ID" value="NZ_JAHVHU010000013.1"/>
</dbReference>
<dbReference type="PANTHER" id="PTHR12598:SF0">
    <property type="entry name" value="COPPER HOMEOSTASIS PROTEIN CUTC HOMOLOG"/>
    <property type="match status" value="1"/>
</dbReference>
<comment type="similarity">
    <text evidence="1 2">Belongs to the CutC family.</text>
</comment>
<evidence type="ECO:0000313" key="4">
    <source>
        <dbReference type="Proteomes" id="UP000753961"/>
    </source>
</evidence>
<keyword evidence="4" id="KW-1185">Reference proteome</keyword>
<proteinExistence type="inferred from homology"/>
<evidence type="ECO:0000256" key="1">
    <source>
        <dbReference type="ARBA" id="ARBA00007768"/>
    </source>
</evidence>
<comment type="caution">
    <text evidence="3">The sequence shown here is derived from an EMBL/GenBank/DDBJ whole genome shotgun (WGS) entry which is preliminary data.</text>
</comment>
<dbReference type="Gene3D" id="3.20.20.380">
    <property type="entry name" value="Copper homeostasis (CutC) domain"/>
    <property type="match status" value="1"/>
</dbReference>
<sequence length="247" mass="26980">MIIEIAANSYESAQIASRAGADRIELCSNLELGGTTPSPGQLLCVKNNLDIPVHVLIRPRGGDFIYTSLELEEIIESIRFCRSIGIEGVVFGFLTPAGEVDVATTKKILSHAEGMDITFHRAFDMVTHQDKALETIISLGFDRILTSGGKQSTPEGIKQIAKLIEQADGRITIMPGGGITENNINDVIHFTGASEFHLSGKMIVKSPLEYRNKALDLVHAEDIHPYNYQITSFDRVKNVVTKAKSGN</sequence>
<comment type="caution">
    <text evidence="2">Once thought to be involved in copper homeostasis, experiments in E.coli have shown this is not the case.</text>
</comment>
<dbReference type="AlphaFoldDB" id="A0A953LC76"/>